<dbReference type="PANTHER" id="PTHR12126:SF11">
    <property type="entry name" value="NADH DEHYDROGENASE [UBIQUINONE] 1 ALPHA SUBCOMPLEX SUBUNIT 9, MITOCHONDRIAL"/>
    <property type="match status" value="1"/>
</dbReference>
<reference evidence="2 3" key="1">
    <citation type="journal article" date="2014" name="J. Microbiol.">
        <title>Diaminobutyricibacter tongyongensis gen. nov., sp. nov. and Homoserinibacter gongjuensis gen. nov., sp. nov. belong to the family Microbacteriaceae.</title>
        <authorList>
            <person name="Kim S.J."/>
            <person name="Ahn J.H."/>
            <person name="Weon H.Y."/>
            <person name="Hamada M."/>
            <person name="Suzuki K."/>
            <person name="Kwon S.W."/>
        </authorList>
    </citation>
    <scope>NUCLEOTIDE SEQUENCE [LARGE SCALE GENOMIC DNA]</scope>
    <source>
        <strain evidence="2 3">NBRC 108724</strain>
    </source>
</reference>
<dbReference type="AlphaFoldDB" id="A0A6L9XZ13"/>
<dbReference type="RefSeq" id="WP_163290052.1">
    <property type="nucleotide sequence ID" value="NZ_JAAGWY010000002.1"/>
</dbReference>
<proteinExistence type="predicted"/>
<organism evidence="2 3">
    <name type="scientific">Leifsonia tongyongensis</name>
    <dbReference type="NCBI Taxonomy" id="1268043"/>
    <lineage>
        <taxon>Bacteria</taxon>
        <taxon>Bacillati</taxon>
        <taxon>Actinomycetota</taxon>
        <taxon>Actinomycetes</taxon>
        <taxon>Micrococcales</taxon>
        <taxon>Microbacteriaceae</taxon>
        <taxon>Leifsonia</taxon>
    </lineage>
</organism>
<feature type="domain" description="NAD(P)-binding" evidence="1">
    <location>
        <begin position="8"/>
        <end position="186"/>
    </location>
</feature>
<dbReference type="GO" id="GO:0044877">
    <property type="term" value="F:protein-containing complex binding"/>
    <property type="evidence" value="ECO:0007669"/>
    <property type="project" value="TreeGrafter"/>
</dbReference>
<dbReference type="Proteomes" id="UP000474967">
    <property type="component" value="Unassembled WGS sequence"/>
</dbReference>
<dbReference type="InterPro" id="IPR051207">
    <property type="entry name" value="ComplexI_NDUFA9_subunit"/>
</dbReference>
<dbReference type="InterPro" id="IPR036291">
    <property type="entry name" value="NAD(P)-bd_dom_sf"/>
</dbReference>
<gene>
    <name evidence="2" type="ORF">G3T36_12365</name>
</gene>
<dbReference type="SUPFAM" id="SSF51735">
    <property type="entry name" value="NAD(P)-binding Rossmann-fold domains"/>
    <property type="match status" value="1"/>
</dbReference>
<protein>
    <submittedName>
        <fullName evidence="2">NAD(P)H-binding protein</fullName>
    </submittedName>
</protein>
<dbReference type="PANTHER" id="PTHR12126">
    <property type="entry name" value="NADH-UBIQUINONE OXIDOREDUCTASE 39 KDA SUBUNIT-RELATED"/>
    <property type="match status" value="1"/>
</dbReference>
<dbReference type="InterPro" id="IPR016040">
    <property type="entry name" value="NAD(P)-bd_dom"/>
</dbReference>
<sequence length="261" mass="27268">MARVLVVGGTGLAGRAIVAEAVGRGHDVVVASRRVPDDDNPSYVPGAVYTTADLVTADGLEEAVDGMDVLIDASNGAGREAGHTFTIGSQNLLHTAARFGVGHAVLLSIVNVDRSGYSYYRAKAAQERTYHDSPIETRIVRTTQFHDFIASLFAAGARAGIIPAFSKVRFQTIAVSDVATILVDAAEGNGPSNSTRAVGGPRIQSSRALAEAWKQATGSRAVIAGIRQPGALGAAWRAGDNLAPDQAIDGLDFERWLSSTV</sequence>
<evidence type="ECO:0000259" key="1">
    <source>
        <dbReference type="Pfam" id="PF13460"/>
    </source>
</evidence>
<accession>A0A6L9XZ13</accession>
<evidence type="ECO:0000313" key="3">
    <source>
        <dbReference type="Proteomes" id="UP000474967"/>
    </source>
</evidence>
<evidence type="ECO:0000313" key="2">
    <source>
        <dbReference type="EMBL" id="NEN06661.1"/>
    </source>
</evidence>
<keyword evidence="3" id="KW-1185">Reference proteome</keyword>
<name>A0A6L9XZ13_9MICO</name>
<dbReference type="Gene3D" id="3.40.50.720">
    <property type="entry name" value="NAD(P)-binding Rossmann-like Domain"/>
    <property type="match status" value="1"/>
</dbReference>
<comment type="caution">
    <text evidence="2">The sequence shown here is derived from an EMBL/GenBank/DDBJ whole genome shotgun (WGS) entry which is preliminary data.</text>
</comment>
<dbReference type="Pfam" id="PF13460">
    <property type="entry name" value="NAD_binding_10"/>
    <property type="match status" value="1"/>
</dbReference>
<dbReference type="EMBL" id="JAAGWY010000002">
    <property type="protein sequence ID" value="NEN06661.1"/>
    <property type="molecule type" value="Genomic_DNA"/>
</dbReference>